<dbReference type="Gene3D" id="2.30.120.10">
    <property type="match status" value="1"/>
</dbReference>
<dbReference type="Pfam" id="PF01804">
    <property type="entry name" value="Penicil_amidase"/>
    <property type="match status" value="1"/>
</dbReference>
<gene>
    <name evidence="4" type="ORF">LNKW23_28030</name>
</gene>
<dbReference type="Gene3D" id="3.60.20.10">
    <property type="entry name" value="Glutamine Phosphoribosylpyrophosphate, subunit 1, domain 1"/>
    <property type="match status" value="1"/>
</dbReference>
<dbReference type="PANTHER" id="PTHR34218">
    <property type="entry name" value="PEPTIDASE S45 PENICILLIN AMIDASE"/>
    <property type="match status" value="1"/>
</dbReference>
<keyword evidence="2" id="KW-0378">Hydrolase</keyword>
<sequence>MNRILRWMLRGVLAVAGLAAAALGLAWVLVAGSLPDYDAHVQAAGLGAPARVIRDANAIPHIRAGSPADAWYALGLVHAQDRLWQMEVNRRAVQGRLSALFGRRTVALDRLAKTLDLYGHAKRAVAHQTPEAQAALEAYAAGVNAWIRHIDARSLGRGAPEFFLFGKGFAPWTPADSLGILKMMALRLSDGARSEVRRARFQLALPAARVADILPDYPGPAETVVPRYSTLFPELRHADTRLAPPPPEPGPLLAALGPPAPGKGGASNAWAVDASRSSSRAPLLANDPHLWLSAPGVWYLADLRGGDLAGIGATLPGVPAILIGHNGRLGWGLTTANVDDQDLFIEKLNPADPESYLTPEGWRDFETRQIRIEIDGSAPLVETVRRTRHGPVLAGEMFGAEAVTPEGHVAALAWTALTDEDTGLSALIRLLEADSVAQGLAIAPMVAAPAQVVTLADASEVAMVVAGRVPLRQPDNPVRGRLPSPGWKSVHDWQGFLPPEEIPVVRAPEEGAIAAANNRITDAAYPRHLGHDWAAPYRIRRIRKELSGRRFHSRDSFVALQADAVSEMARSVLPLIARDLWWREPVSTQEGLRGEALALLAEWNGEMDQHSPEPLIFSEWMRRLTHRLAADELGGLFREVAGPRPLFVERVFRNIEGAAIWCDVDKTPEPETCREIAAAALDDALADLARTHGRNIAGWRWGEVHRAVHRHMPLGFSDWLGLMVNIEQETSGGSHTLMRGLSAGRGPRPFENIHAAGVRVVYDFADLDRSVWVLSTGQSGHPFSRWYDHMSELWARGDVVPMSMDDEDAQSGAVGIMEITPEKG</sequence>
<dbReference type="InterPro" id="IPR002692">
    <property type="entry name" value="S45"/>
</dbReference>
<dbReference type="InterPro" id="IPR023343">
    <property type="entry name" value="Penicillin_amidase_dom1"/>
</dbReference>
<dbReference type="Gene3D" id="1.10.439.10">
    <property type="entry name" value="Penicillin Amidohydrolase, domain 1"/>
    <property type="match status" value="1"/>
</dbReference>
<dbReference type="InterPro" id="IPR043146">
    <property type="entry name" value="Penicillin_amidase_N_B-knob"/>
</dbReference>
<dbReference type="InterPro" id="IPR029055">
    <property type="entry name" value="Ntn_hydrolases_N"/>
</dbReference>
<evidence type="ECO:0000256" key="1">
    <source>
        <dbReference type="ARBA" id="ARBA00006586"/>
    </source>
</evidence>
<dbReference type="SUPFAM" id="SSF56235">
    <property type="entry name" value="N-terminal nucleophile aminohydrolases (Ntn hydrolases)"/>
    <property type="match status" value="1"/>
</dbReference>
<dbReference type="InterPro" id="IPR043147">
    <property type="entry name" value="Penicillin_amidase_A-knob"/>
</dbReference>
<evidence type="ECO:0000256" key="2">
    <source>
        <dbReference type="ARBA" id="ARBA00022801"/>
    </source>
</evidence>
<name>A0ABQ6LRD0_9RHOB</name>
<evidence type="ECO:0000256" key="3">
    <source>
        <dbReference type="ARBA" id="ARBA00023145"/>
    </source>
</evidence>
<comment type="caution">
    <text evidence="4">The sequence shown here is derived from an EMBL/GenBank/DDBJ whole genome shotgun (WGS) entry which is preliminary data.</text>
</comment>
<proteinExistence type="inferred from homology"/>
<dbReference type="Proteomes" id="UP001239909">
    <property type="component" value="Unassembled WGS sequence"/>
</dbReference>
<dbReference type="Gene3D" id="1.10.1400.10">
    <property type="match status" value="1"/>
</dbReference>
<dbReference type="PANTHER" id="PTHR34218:SF4">
    <property type="entry name" value="ACYL-HOMOSERINE LACTONE ACYLASE QUIP"/>
    <property type="match status" value="1"/>
</dbReference>
<comment type="similarity">
    <text evidence="1">Belongs to the peptidase S45 family.</text>
</comment>
<accession>A0ABQ6LRD0</accession>
<keyword evidence="5" id="KW-1185">Reference proteome</keyword>
<dbReference type="PIRSF" id="PIRSF001227">
    <property type="entry name" value="Pen_acylase"/>
    <property type="match status" value="1"/>
</dbReference>
<dbReference type="CDD" id="cd03747">
    <property type="entry name" value="Ntn_PGA_like"/>
    <property type="match status" value="1"/>
</dbReference>
<dbReference type="InterPro" id="IPR014395">
    <property type="entry name" value="Pen/GL7ACA/AHL_acylase"/>
</dbReference>
<evidence type="ECO:0000313" key="5">
    <source>
        <dbReference type="Proteomes" id="UP001239909"/>
    </source>
</evidence>
<evidence type="ECO:0000313" key="4">
    <source>
        <dbReference type="EMBL" id="GMG83590.1"/>
    </source>
</evidence>
<reference evidence="4 5" key="1">
    <citation type="submission" date="2023-04" db="EMBL/GenBank/DDBJ databases">
        <title>Marinoamorphus aggregata gen. nov., sp. Nov., isolate from tissue of brittle star Ophioplocus japonicus.</title>
        <authorList>
            <person name="Kawano K."/>
            <person name="Sawayama S."/>
            <person name="Nakagawa S."/>
        </authorList>
    </citation>
    <scope>NUCLEOTIDE SEQUENCE [LARGE SCALE GENOMIC DNA]</scope>
    <source>
        <strain evidence="4 5">NKW23</strain>
    </source>
</reference>
<organism evidence="4 5">
    <name type="scientific">Paralimibaculum aggregatum</name>
    <dbReference type="NCBI Taxonomy" id="3036245"/>
    <lineage>
        <taxon>Bacteria</taxon>
        <taxon>Pseudomonadati</taxon>
        <taxon>Pseudomonadota</taxon>
        <taxon>Alphaproteobacteria</taxon>
        <taxon>Rhodobacterales</taxon>
        <taxon>Paracoccaceae</taxon>
        <taxon>Paralimibaculum</taxon>
    </lineage>
</organism>
<dbReference type="RefSeq" id="WP_285672381.1">
    <property type="nucleotide sequence ID" value="NZ_BSYI01000021.1"/>
</dbReference>
<keyword evidence="3" id="KW-0865">Zymogen</keyword>
<dbReference type="EMBL" id="BSYI01000021">
    <property type="protein sequence ID" value="GMG83590.1"/>
    <property type="molecule type" value="Genomic_DNA"/>
</dbReference>
<protein>
    <submittedName>
        <fullName evidence="4">Penicillin acylase family protein</fullName>
    </submittedName>
</protein>